<protein>
    <recommendedName>
        <fullName evidence="4">SF4 helicase domain-containing protein</fullName>
    </recommendedName>
</protein>
<dbReference type="PANTHER" id="PTHR12873:SF0">
    <property type="entry name" value="TWINKLE MTDNA HELICASE"/>
    <property type="match status" value="1"/>
</dbReference>
<dbReference type="PANTHER" id="PTHR12873">
    <property type="entry name" value="T7-LIKE MITOCHONDRIAL DNA HELICASE"/>
    <property type="match status" value="1"/>
</dbReference>
<dbReference type="Gene3D" id="3.40.50.300">
    <property type="entry name" value="P-loop containing nucleotide triphosphate hydrolases"/>
    <property type="match status" value="1"/>
</dbReference>
<feature type="chain" id="PRO_5046775971" description="SF4 helicase domain-containing protein" evidence="1">
    <location>
        <begin position="19"/>
        <end position="139"/>
    </location>
</feature>
<dbReference type="Proteomes" id="UP001412067">
    <property type="component" value="Unassembled WGS sequence"/>
</dbReference>
<organism evidence="2 3">
    <name type="scientific">Platanthera guangdongensis</name>
    <dbReference type="NCBI Taxonomy" id="2320717"/>
    <lineage>
        <taxon>Eukaryota</taxon>
        <taxon>Viridiplantae</taxon>
        <taxon>Streptophyta</taxon>
        <taxon>Embryophyta</taxon>
        <taxon>Tracheophyta</taxon>
        <taxon>Spermatophyta</taxon>
        <taxon>Magnoliopsida</taxon>
        <taxon>Liliopsida</taxon>
        <taxon>Asparagales</taxon>
        <taxon>Orchidaceae</taxon>
        <taxon>Orchidoideae</taxon>
        <taxon>Orchideae</taxon>
        <taxon>Orchidinae</taxon>
        <taxon>Platanthera</taxon>
    </lineage>
</organism>
<proteinExistence type="predicted"/>
<name>A0ABR2MSQ5_9ASPA</name>
<accession>A0ABR2MSQ5</accession>
<dbReference type="InterPro" id="IPR027032">
    <property type="entry name" value="Twinkle-like"/>
</dbReference>
<evidence type="ECO:0008006" key="4">
    <source>
        <dbReference type="Google" id="ProtNLM"/>
    </source>
</evidence>
<evidence type="ECO:0000313" key="3">
    <source>
        <dbReference type="Proteomes" id="UP001412067"/>
    </source>
</evidence>
<dbReference type="SUPFAM" id="SSF52540">
    <property type="entry name" value="P-loop containing nucleoside triphosphate hydrolases"/>
    <property type="match status" value="1"/>
</dbReference>
<reference evidence="2 3" key="1">
    <citation type="journal article" date="2022" name="Nat. Plants">
        <title>Genomes of leafy and leafless Platanthera orchids illuminate the evolution of mycoheterotrophy.</title>
        <authorList>
            <person name="Li M.H."/>
            <person name="Liu K.W."/>
            <person name="Li Z."/>
            <person name="Lu H.C."/>
            <person name="Ye Q.L."/>
            <person name="Zhang D."/>
            <person name="Wang J.Y."/>
            <person name="Li Y.F."/>
            <person name="Zhong Z.M."/>
            <person name="Liu X."/>
            <person name="Yu X."/>
            <person name="Liu D.K."/>
            <person name="Tu X.D."/>
            <person name="Liu B."/>
            <person name="Hao Y."/>
            <person name="Liao X.Y."/>
            <person name="Jiang Y.T."/>
            <person name="Sun W.H."/>
            <person name="Chen J."/>
            <person name="Chen Y.Q."/>
            <person name="Ai Y."/>
            <person name="Zhai J.W."/>
            <person name="Wu S.S."/>
            <person name="Zhou Z."/>
            <person name="Hsiao Y.Y."/>
            <person name="Wu W.L."/>
            <person name="Chen Y.Y."/>
            <person name="Lin Y.F."/>
            <person name="Hsu J.L."/>
            <person name="Li C.Y."/>
            <person name="Wang Z.W."/>
            <person name="Zhao X."/>
            <person name="Zhong W.Y."/>
            <person name="Ma X.K."/>
            <person name="Ma L."/>
            <person name="Huang J."/>
            <person name="Chen G.Z."/>
            <person name="Huang M.Z."/>
            <person name="Huang L."/>
            <person name="Peng D.H."/>
            <person name="Luo Y.B."/>
            <person name="Zou S.Q."/>
            <person name="Chen S.P."/>
            <person name="Lan S."/>
            <person name="Tsai W.C."/>
            <person name="Van de Peer Y."/>
            <person name="Liu Z.J."/>
        </authorList>
    </citation>
    <scope>NUCLEOTIDE SEQUENCE [LARGE SCALE GENOMIC DNA]</scope>
    <source>
        <strain evidence="2">Lor288</strain>
    </source>
</reference>
<keyword evidence="1" id="KW-0732">Signal</keyword>
<sequence>MLFVQMMIVLRLLIGYLRQPNPQFLRYGVRGLVIDSYNELDHKRFIHRTETEYVSHMLTLIKRFAQHHSCHVWFVAHPRQLVNWSGDPPNLYDISGSAHFINKCDNGLVIHRNVNGPPNSVQVYIFLFRSSLVSHYLIR</sequence>
<evidence type="ECO:0000256" key="1">
    <source>
        <dbReference type="SAM" id="SignalP"/>
    </source>
</evidence>
<comment type="caution">
    <text evidence="2">The sequence shown here is derived from an EMBL/GenBank/DDBJ whole genome shotgun (WGS) entry which is preliminary data.</text>
</comment>
<dbReference type="EMBL" id="JBBWWR010000005">
    <property type="protein sequence ID" value="KAK8967096.1"/>
    <property type="molecule type" value="Genomic_DNA"/>
</dbReference>
<evidence type="ECO:0000313" key="2">
    <source>
        <dbReference type="EMBL" id="KAK8967096.1"/>
    </source>
</evidence>
<dbReference type="InterPro" id="IPR027417">
    <property type="entry name" value="P-loop_NTPase"/>
</dbReference>
<keyword evidence="3" id="KW-1185">Reference proteome</keyword>
<gene>
    <name evidence="2" type="ORF">KSP40_PGU009258</name>
</gene>
<feature type="signal peptide" evidence="1">
    <location>
        <begin position="1"/>
        <end position="18"/>
    </location>
</feature>